<dbReference type="Proteomes" id="UP000198765">
    <property type="component" value="Chromosome I"/>
</dbReference>
<feature type="region of interest" description="Disordered" evidence="1">
    <location>
        <begin position="232"/>
        <end position="254"/>
    </location>
</feature>
<name>A0A1A9ADP4_9ACTN</name>
<dbReference type="OrthoDB" id="3318461at2"/>
<accession>A0A1A9ADP4</accession>
<gene>
    <name evidence="2" type="ORF">GA0070621_5329</name>
</gene>
<dbReference type="EMBL" id="LT594324">
    <property type="protein sequence ID" value="SBT54317.1"/>
    <property type="molecule type" value="Genomic_DNA"/>
</dbReference>
<sequence length="393" mass="43572">MAEVRVRRFVVSPPMPGIPIEPNDVQIVDSGAMELNLADVLRVNALAVPYRGHLLAELVQREMALVMSLFGHTPPGVPLRRHRAFDGSSSHIRRFATEVLALGALTAVVRDDEPKLSEVAHFDALPPEFQGVYPSNGTRPDLRFGGQGAVLAGESRGRSKPPPQNVLTATAQRNRLDQLLSWSRRPGCDPVSMAWTWMQENRTTIDYFRFTKDTSAPATDLAVVHRLEQRLQNTEPAPVSRTEAPFPPSSGRAAEDHLEDEDLYFAAASTPGRAREQTAKQRIISRTVEDREAQLLETAPRQSVPGMGPRWRGQWRNVPTMDGAPRPRLLVAVSPDREVGITNTAEGNRLYRSRDLGLEVSAAGRVLVALDWRNRPEIEAGAAVQYELEVRDQ</sequence>
<reference evidence="2 3" key="1">
    <citation type="submission" date="2016-06" db="EMBL/GenBank/DDBJ databases">
        <authorList>
            <person name="Kjaerup R.B."/>
            <person name="Dalgaard T.S."/>
            <person name="Juul-Madsen H.R."/>
        </authorList>
    </citation>
    <scope>NUCLEOTIDE SEQUENCE [LARGE SCALE GENOMIC DNA]</scope>
    <source>
        <strain evidence="2 3">DSM 45248</strain>
    </source>
</reference>
<keyword evidence="3" id="KW-1185">Reference proteome</keyword>
<dbReference type="RefSeq" id="WP_157740059.1">
    <property type="nucleotide sequence ID" value="NZ_LT594324.1"/>
</dbReference>
<proteinExistence type="predicted"/>
<evidence type="ECO:0000313" key="2">
    <source>
        <dbReference type="EMBL" id="SBT54317.1"/>
    </source>
</evidence>
<protein>
    <submittedName>
        <fullName evidence="2">Uncharacterized protein</fullName>
    </submittedName>
</protein>
<dbReference type="AlphaFoldDB" id="A0A1A9ADP4"/>
<evidence type="ECO:0000256" key="1">
    <source>
        <dbReference type="SAM" id="MobiDB-lite"/>
    </source>
</evidence>
<evidence type="ECO:0000313" key="3">
    <source>
        <dbReference type="Proteomes" id="UP000198765"/>
    </source>
</evidence>
<dbReference type="PATRIC" id="fig|299146.4.peg.5500"/>
<organism evidence="2 3">
    <name type="scientific">Micromonospora narathiwatensis</name>
    <dbReference type="NCBI Taxonomy" id="299146"/>
    <lineage>
        <taxon>Bacteria</taxon>
        <taxon>Bacillati</taxon>
        <taxon>Actinomycetota</taxon>
        <taxon>Actinomycetes</taxon>
        <taxon>Micromonosporales</taxon>
        <taxon>Micromonosporaceae</taxon>
        <taxon>Micromonospora</taxon>
    </lineage>
</organism>